<dbReference type="KEGG" id="apb:SAR116_0180"/>
<name>D5BPE1_PUNMI</name>
<dbReference type="eggNOG" id="ENOG5032U2X">
    <property type="taxonomic scope" value="Bacteria"/>
</dbReference>
<dbReference type="RefSeq" id="WP_013045053.1">
    <property type="nucleotide sequence ID" value="NC_014010.1"/>
</dbReference>
<evidence type="ECO:0000259" key="1">
    <source>
        <dbReference type="Pfam" id="PF15611"/>
    </source>
</evidence>
<dbReference type="HOGENOM" id="CLU_591695_0_0_5"/>
<dbReference type="EMBL" id="CP001751">
    <property type="protein sequence ID" value="ADE38423.1"/>
    <property type="molecule type" value="Genomic_DNA"/>
</dbReference>
<organism evidence="2 3">
    <name type="scientific">Puniceispirillum marinum (strain IMCC1322)</name>
    <dbReference type="NCBI Taxonomy" id="488538"/>
    <lineage>
        <taxon>Bacteria</taxon>
        <taxon>Pseudomonadati</taxon>
        <taxon>Pseudomonadota</taxon>
        <taxon>Alphaproteobacteria</taxon>
        <taxon>Candidatus Puniceispirillales</taxon>
        <taxon>Candidatus Puniceispirillaceae</taxon>
        <taxon>Candidatus Puniceispirillum</taxon>
    </lineage>
</organism>
<sequence length="462" mass="51937">MSSTDISEIDVSFKLHLPTFSARSESTAKAEKIIKKYGSIVPNVPENIEHIIQKAKEYFSSSNAEKLTEKELRAVAFESLSRDEGDRFFFNLLKAVDEAKSRRVFSALFSSYIMNFNKHDERIAQAAKLLKKHQKTLSKSWVRRLENFDLLAFKTIETSLAKKIMEEGNDHSVFDRAGLTGAFSASRLVQSSLIELANQVAKRIKGGNTDALYDFLKIVCVGDKIKQHAGAAAMIASLKPFIDSSPPVHLKGLLQKVFIGSFSDPRITLNQWPEIPAHLGGTNLRTSCIGLIKKWLNFEAIELFFKVIAEHAPDEQFEPRRNLWKSYFDQEFVVDAHIILGQSAALTAKRLKRTDDAAHGLIWGNLSGANPDQSVLLMQIGDLTVAEWSHNGKFRAWDPDSPKKPRFYRNSYSASELRLGSNKIRNKNGSYGDGIVHLGDWVPRAKAYVNQATGIRLSRKIR</sequence>
<dbReference type="AlphaFoldDB" id="D5BPE1"/>
<dbReference type="OrthoDB" id="3035290at2"/>
<proteinExistence type="predicted"/>
<evidence type="ECO:0000313" key="2">
    <source>
        <dbReference type="EMBL" id="ADE38423.1"/>
    </source>
</evidence>
<dbReference type="Pfam" id="PF15611">
    <property type="entry name" value="EH_Signature"/>
    <property type="match status" value="1"/>
</dbReference>
<feature type="domain" description="Zorya protein ZorC EH" evidence="1">
    <location>
        <begin position="25"/>
        <end position="446"/>
    </location>
</feature>
<dbReference type="Proteomes" id="UP000007460">
    <property type="component" value="Chromosome"/>
</dbReference>
<evidence type="ECO:0000313" key="3">
    <source>
        <dbReference type="Proteomes" id="UP000007460"/>
    </source>
</evidence>
<reference evidence="2 3" key="1">
    <citation type="journal article" date="2010" name="J. Bacteriol.">
        <title>Complete genome sequence of "Candidatus Puniceispirillum marinum" IMCC1322, a representative of the SAR116 clade in the Alphaproteobacteria.</title>
        <authorList>
            <person name="Oh H.M."/>
            <person name="Kwon K.K."/>
            <person name="Kang I."/>
            <person name="Kang S.G."/>
            <person name="Lee J.H."/>
            <person name="Kim S.J."/>
            <person name="Cho J.C."/>
        </authorList>
    </citation>
    <scope>NUCLEOTIDE SEQUENCE [LARGE SCALE GENOMIC DNA]</scope>
    <source>
        <strain evidence="2 3">IMCC1322</strain>
    </source>
</reference>
<dbReference type="STRING" id="488538.SAR116_0180"/>
<keyword evidence="3" id="KW-1185">Reference proteome</keyword>
<gene>
    <name evidence="2" type="ordered locus">SAR116_0180</name>
</gene>
<dbReference type="InterPro" id="IPR028943">
    <property type="entry name" value="ZorC_EH_Signature_dom"/>
</dbReference>
<accession>D5BPE1</accession>
<protein>
    <recommendedName>
        <fullName evidence="1">Zorya protein ZorC EH domain-containing protein</fullName>
    </recommendedName>
</protein>